<dbReference type="EMBL" id="FSRM01000001">
    <property type="protein sequence ID" value="SIO15691.1"/>
    <property type="molecule type" value="Genomic_DNA"/>
</dbReference>
<dbReference type="AlphaFoldDB" id="A0A1N6H791"/>
<name>A0A1N6H791_9BURK</name>
<dbReference type="OrthoDB" id="9104100at2"/>
<protein>
    <submittedName>
        <fullName evidence="1">Uncharacterized protein</fullName>
    </submittedName>
</protein>
<organism evidence="1 2">
    <name type="scientific">Paraburkholderia phenazinium</name>
    <dbReference type="NCBI Taxonomy" id="60549"/>
    <lineage>
        <taxon>Bacteria</taxon>
        <taxon>Pseudomonadati</taxon>
        <taxon>Pseudomonadota</taxon>
        <taxon>Betaproteobacteria</taxon>
        <taxon>Burkholderiales</taxon>
        <taxon>Burkholderiaceae</taxon>
        <taxon>Paraburkholderia</taxon>
    </lineage>
</organism>
<sequence length="88" mass="10360">MDRTNFFYSYRGYVVCCAAVRKDSGAFRAITEIGRFHCDSPLIVEHSPYNVLFLESRQAIYYMLRWAEDLIDDVLENRHSAERVAFSR</sequence>
<dbReference type="Proteomes" id="UP000184693">
    <property type="component" value="Unassembled WGS sequence"/>
</dbReference>
<proteinExistence type="predicted"/>
<accession>A0A1N6H791</accession>
<dbReference type="RefSeq" id="WP_074265004.1">
    <property type="nucleotide sequence ID" value="NZ_FSRM01000001.1"/>
</dbReference>
<evidence type="ECO:0000313" key="1">
    <source>
        <dbReference type="EMBL" id="SIO15691.1"/>
    </source>
</evidence>
<reference evidence="1 2" key="1">
    <citation type="submission" date="2016-11" db="EMBL/GenBank/DDBJ databases">
        <authorList>
            <person name="Jaros S."/>
            <person name="Januszkiewicz K."/>
            <person name="Wedrychowicz H."/>
        </authorList>
    </citation>
    <scope>NUCLEOTIDE SEQUENCE [LARGE SCALE GENOMIC DNA]</scope>
    <source>
        <strain evidence="1 2">GAS86</strain>
    </source>
</reference>
<gene>
    <name evidence="1" type="ORF">SAMN05444168_3053</name>
</gene>
<evidence type="ECO:0000313" key="2">
    <source>
        <dbReference type="Proteomes" id="UP000184693"/>
    </source>
</evidence>